<dbReference type="SUPFAM" id="SSF51621">
    <property type="entry name" value="Phosphoenolpyruvate/pyruvate domain"/>
    <property type="match status" value="1"/>
</dbReference>
<sequence>MGSFQEPTPSIAPNNLIKLSSQNTICTAFGIKISSDAAIVHIAKSAGYDSLFIDLEHTALTIKDVNQLCIVANSAGITPFVRVPHQCGDGLIQKVLDNGAMGVIVPHIHGVEDAKRAIRISKYHPLGKRSISAGFPHFEFAPIPTSALTKQMNASGSTVFIMIETADALAAVDDIASLPGADVLLVGSNDLASEIGTLGDWDAPLFLDALEKVGAAARRHGKIMGIAGLYHRPDILSRVVNEFGARWVVGAQDVGLLLQGGKQNSDLLKGLQDQRVKKSA</sequence>
<dbReference type="OrthoDB" id="1621678at2759"/>
<dbReference type="Gene3D" id="3.20.20.60">
    <property type="entry name" value="Phosphoenolpyruvate-binding domains"/>
    <property type="match status" value="1"/>
</dbReference>
<evidence type="ECO:0000313" key="5">
    <source>
        <dbReference type="EMBL" id="KAH7138453.1"/>
    </source>
</evidence>
<dbReference type="InterPro" id="IPR050251">
    <property type="entry name" value="HpcH-HpaI_aldolase"/>
</dbReference>
<dbReference type="AlphaFoldDB" id="A0A9P9IWP7"/>
<protein>
    <submittedName>
        <fullName evidence="5">2,4-dihydroxyhept-2-ene-1,7-dioic acid aldolase-like protein</fullName>
    </submittedName>
</protein>
<dbReference type="PANTHER" id="PTHR30502">
    <property type="entry name" value="2-KETO-3-DEOXY-L-RHAMNONATE ALDOLASE"/>
    <property type="match status" value="1"/>
</dbReference>
<accession>A0A9P9IWP7</accession>
<dbReference type="Proteomes" id="UP000700596">
    <property type="component" value="Unassembled WGS sequence"/>
</dbReference>
<dbReference type="GO" id="GO:0016832">
    <property type="term" value="F:aldehyde-lyase activity"/>
    <property type="evidence" value="ECO:0007669"/>
    <property type="project" value="TreeGrafter"/>
</dbReference>
<proteinExistence type="inferred from homology"/>
<dbReference type="InterPro" id="IPR015813">
    <property type="entry name" value="Pyrv/PenolPyrv_kinase-like_dom"/>
</dbReference>
<dbReference type="EMBL" id="JAGMWT010000001">
    <property type="protein sequence ID" value="KAH7138453.1"/>
    <property type="molecule type" value="Genomic_DNA"/>
</dbReference>
<dbReference type="Pfam" id="PF03328">
    <property type="entry name" value="HpcH_HpaI"/>
    <property type="match status" value="1"/>
</dbReference>
<dbReference type="GO" id="GO:0046872">
    <property type="term" value="F:metal ion binding"/>
    <property type="evidence" value="ECO:0007669"/>
    <property type="project" value="UniProtKB-KW"/>
</dbReference>
<evidence type="ECO:0000256" key="3">
    <source>
        <dbReference type="ARBA" id="ARBA00023239"/>
    </source>
</evidence>
<reference evidence="5" key="1">
    <citation type="journal article" date="2021" name="Nat. Commun.">
        <title>Genetic determinants of endophytism in the Arabidopsis root mycobiome.</title>
        <authorList>
            <person name="Mesny F."/>
            <person name="Miyauchi S."/>
            <person name="Thiergart T."/>
            <person name="Pickel B."/>
            <person name="Atanasova L."/>
            <person name="Karlsson M."/>
            <person name="Huettel B."/>
            <person name="Barry K.W."/>
            <person name="Haridas S."/>
            <person name="Chen C."/>
            <person name="Bauer D."/>
            <person name="Andreopoulos W."/>
            <person name="Pangilinan J."/>
            <person name="LaButti K."/>
            <person name="Riley R."/>
            <person name="Lipzen A."/>
            <person name="Clum A."/>
            <person name="Drula E."/>
            <person name="Henrissat B."/>
            <person name="Kohler A."/>
            <person name="Grigoriev I.V."/>
            <person name="Martin F.M."/>
            <person name="Hacquard S."/>
        </authorList>
    </citation>
    <scope>NUCLEOTIDE SEQUENCE</scope>
    <source>
        <strain evidence="5">MPI-CAGE-CH-0243</strain>
    </source>
</reference>
<evidence type="ECO:0000256" key="2">
    <source>
        <dbReference type="ARBA" id="ARBA00022723"/>
    </source>
</evidence>
<evidence type="ECO:0000259" key="4">
    <source>
        <dbReference type="Pfam" id="PF03328"/>
    </source>
</evidence>
<name>A0A9P9IWP7_9PLEO</name>
<keyword evidence="2" id="KW-0479">Metal-binding</keyword>
<dbReference type="PANTHER" id="PTHR30502:SF0">
    <property type="entry name" value="PHOSPHOENOLPYRUVATE CARBOXYLASE FAMILY PROTEIN"/>
    <property type="match status" value="1"/>
</dbReference>
<organism evidence="5 6">
    <name type="scientific">Dendryphion nanum</name>
    <dbReference type="NCBI Taxonomy" id="256645"/>
    <lineage>
        <taxon>Eukaryota</taxon>
        <taxon>Fungi</taxon>
        <taxon>Dikarya</taxon>
        <taxon>Ascomycota</taxon>
        <taxon>Pezizomycotina</taxon>
        <taxon>Dothideomycetes</taxon>
        <taxon>Pleosporomycetidae</taxon>
        <taxon>Pleosporales</taxon>
        <taxon>Torulaceae</taxon>
        <taxon>Dendryphion</taxon>
    </lineage>
</organism>
<keyword evidence="3" id="KW-0456">Lyase</keyword>
<comment type="similarity">
    <text evidence="1">Belongs to the HpcH/HpaI aldolase family.</text>
</comment>
<keyword evidence="6" id="KW-1185">Reference proteome</keyword>
<dbReference type="InterPro" id="IPR005000">
    <property type="entry name" value="Aldolase/citrate-lyase_domain"/>
</dbReference>
<comment type="caution">
    <text evidence="5">The sequence shown here is derived from an EMBL/GenBank/DDBJ whole genome shotgun (WGS) entry which is preliminary data.</text>
</comment>
<evidence type="ECO:0000256" key="1">
    <source>
        <dbReference type="ARBA" id="ARBA00005568"/>
    </source>
</evidence>
<feature type="domain" description="HpcH/HpaI aldolase/citrate lyase" evidence="4">
    <location>
        <begin position="34"/>
        <end position="239"/>
    </location>
</feature>
<dbReference type="InterPro" id="IPR040442">
    <property type="entry name" value="Pyrv_kinase-like_dom_sf"/>
</dbReference>
<dbReference type="GO" id="GO:0005737">
    <property type="term" value="C:cytoplasm"/>
    <property type="evidence" value="ECO:0007669"/>
    <property type="project" value="TreeGrafter"/>
</dbReference>
<evidence type="ECO:0000313" key="6">
    <source>
        <dbReference type="Proteomes" id="UP000700596"/>
    </source>
</evidence>
<gene>
    <name evidence="5" type="ORF">B0J11DRAFT_15853</name>
</gene>